<evidence type="ECO:0000313" key="1">
    <source>
        <dbReference type="EMBL" id="CAF2967338.1"/>
    </source>
</evidence>
<reference evidence="1" key="1">
    <citation type="submission" date="2021-02" db="EMBL/GenBank/DDBJ databases">
        <authorList>
            <person name="Bekaert M."/>
        </authorList>
    </citation>
    <scope>NUCLEOTIDE SEQUENCE</scope>
    <source>
        <strain evidence="1">IoA-00</strain>
    </source>
</reference>
<gene>
    <name evidence="1" type="ORF">LSAA_11825</name>
</gene>
<dbReference type="OrthoDB" id="6022300at2759"/>
<organism evidence="1 2">
    <name type="scientific">Lepeophtheirus salmonis</name>
    <name type="common">Salmon louse</name>
    <name type="synonym">Caligus salmonis</name>
    <dbReference type="NCBI Taxonomy" id="72036"/>
    <lineage>
        <taxon>Eukaryota</taxon>
        <taxon>Metazoa</taxon>
        <taxon>Ecdysozoa</taxon>
        <taxon>Arthropoda</taxon>
        <taxon>Crustacea</taxon>
        <taxon>Multicrustacea</taxon>
        <taxon>Hexanauplia</taxon>
        <taxon>Copepoda</taxon>
        <taxon>Siphonostomatoida</taxon>
        <taxon>Caligidae</taxon>
        <taxon>Lepeophtheirus</taxon>
    </lineage>
</organism>
<keyword evidence="2" id="KW-1185">Reference proteome</keyword>
<dbReference type="EMBL" id="HG994585">
    <property type="protein sequence ID" value="CAF2967338.1"/>
    <property type="molecule type" value="Genomic_DNA"/>
</dbReference>
<dbReference type="Proteomes" id="UP000675881">
    <property type="component" value="Chromosome 6"/>
</dbReference>
<protein>
    <submittedName>
        <fullName evidence="1">(salmon louse) hypothetical protein</fullName>
    </submittedName>
</protein>
<sequence length="223" mass="24323">MNNIAMYPSLMGSPMGNVISPSVRHNIGKNFCSQLYNSPAENKENLTSSTDQGMLPSPGFAPNPYFLINNGFGIGSPSPFYPQLLQAPQQSPPFTPILNSPNETSEEANGITSTLRTLNTARISLTMEINVMRKKPAIETNDRLKNTEEQVHNDPPSLQSYAESVGQCSPLALSINPTLLRFHHPALQLELVDAITPKSKKSGQSILLKSNVLGFNKIPPQSH</sequence>
<proteinExistence type="predicted"/>
<dbReference type="AlphaFoldDB" id="A0A7R8D193"/>
<accession>A0A7R8D193</accession>
<evidence type="ECO:0000313" key="2">
    <source>
        <dbReference type="Proteomes" id="UP000675881"/>
    </source>
</evidence>
<name>A0A7R8D193_LEPSM</name>